<evidence type="ECO:0000313" key="1">
    <source>
        <dbReference type="EMBL" id="KIN01759.1"/>
    </source>
</evidence>
<organism evidence="1 2">
    <name type="scientific">Oidiodendron maius (strain Zn)</name>
    <dbReference type="NCBI Taxonomy" id="913774"/>
    <lineage>
        <taxon>Eukaryota</taxon>
        <taxon>Fungi</taxon>
        <taxon>Dikarya</taxon>
        <taxon>Ascomycota</taxon>
        <taxon>Pezizomycotina</taxon>
        <taxon>Leotiomycetes</taxon>
        <taxon>Leotiomycetes incertae sedis</taxon>
        <taxon>Myxotrichaceae</taxon>
        <taxon>Oidiodendron</taxon>
    </lineage>
</organism>
<reference evidence="1 2" key="1">
    <citation type="submission" date="2014-04" db="EMBL/GenBank/DDBJ databases">
        <authorList>
            <consortium name="DOE Joint Genome Institute"/>
            <person name="Kuo A."/>
            <person name="Martino E."/>
            <person name="Perotto S."/>
            <person name="Kohler A."/>
            <person name="Nagy L.G."/>
            <person name="Floudas D."/>
            <person name="Copeland A."/>
            <person name="Barry K.W."/>
            <person name="Cichocki N."/>
            <person name="Veneault-Fourrey C."/>
            <person name="LaButti K."/>
            <person name="Lindquist E.A."/>
            <person name="Lipzen A."/>
            <person name="Lundell T."/>
            <person name="Morin E."/>
            <person name="Murat C."/>
            <person name="Sun H."/>
            <person name="Tunlid A."/>
            <person name="Henrissat B."/>
            <person name="Grigoriev I.V."/>
            <person name="Hibbett D.S."/>
            <person name="Martin F."/>
            <person name="Nordberg H.P."/>
            <person name="Cantor M.N."/>
            <person name="Hua S.X."/>
        </authorList>
    </citation>
    <scope>NUCLEOTIDE SEQUENCE [LARGE SCALE GENOMIC DNA]</scope>
    <source>
        <strain evidence="1 2">Zn</strain>
    </source>
</reference>
<sequence length="128" mass="14739">MPAYQCLTSQRGQSGQVMRTMDCGCCPLWLTEAAKLWTVECMCQLPTPQNKALTLVFMAFDDPDGREVLSPEDKEVKEFCRQVYETSDDTPLKRLAVDEMLNIISTDNADLWLKDLPKNMQDDLLWHY</sequence>
<dbReference type="InParanoid" id="A0A0C3CRX3"/>
<dbReference type="AlphaFoldDB" id="A0A0C3CRX3"/>
<dbReference type="HOGENOM" id="CLU_1960225_0_0_1"/>
<evidence type="ECO:0000313" key="2">
    <source>
        <dbReference type="Proteomes" id="UP000054321"/>
    </source>
</evidence>
<keyword evidence="2" id="KW-1185">Reference proteome</keyword>
<accession>A0A0C3CRX3</accession>
<dbReference type="Proteomes" id="UP000054321">
    <property type="component" value="Unassembled WGS sequence"/>
</dbReference>
<gene>
    <name evidence="1" type="ORF">OIDMADRAFT_179072</name>
</gene>
<name>A0A0C3CRX3_OIDMZ</name>
<protein>
    <submittedName>
        <fullName evidence="1">Uncharacterized protein</fullName>
    </submittedName>
</protein>
<proteinExistence type="predicted"/>
<dbReference type="EMBL" id="KN832875">
    <property type="protein sequence ID" value="KIN01759.1"/>
    <property type="molecule type" value="Genomic_DNA"/>
</dbReference>
<reference evidence="2" key="2">
    <citation type="submission" date="2015-01" db="EMBL/GenBank/DDBJ databases">
        <title>Evolutionary Origins and Diversification of the Mycorrhizal Mutualists.</title>
        <authorList>
            <consortium name="DOE Joint Genome Institute"/>
            <consortium name="Mycorrhizal Genomics Consortium"/>
            <person name="Kohler A."/>
            <person name="Kuo A."/>
            <person name="Nagy L.G."/>
            <person name="Floudas D."/>
            <person name="Copeland A."/>
            <person name="Barry K.W."/>
            <person name="Cichocki N."/>
            <person name="Veneault-Fourrey C."/>
            <person name="LaButti K."/>
            <person name="Lindquist E.A."/>
            <person name="Lipzen A."/>
            <person name="Lundell T."/>
            <person name="Morin E."/>
            <person name="Murat C."/>
            <person name="Riley R."/>
            <person name="Ohm R."/>
            <person name="Sun H."/>
            <person name="Tunlid A."/>
            <person name="Henrissat B."/>
            <person name="Grigoriev I.V."/>
            <person name="Hibbett D.S."/>
            <person name="Martin F."/>
        </authorList>
    </citation>
    <scope>NUCLEOTIDE SEQUENCE [LARGE SCALE GENOMIC DNA]</scope>
    <source>
        <strain evidence="2">Zn</strain>
    </source>
</reference>